<sequence length="410" mass="47199">MNYTLIKKSALCVFFCYFTIIQLAFAQITVAGKVLDAATKQPIPGASVYFNNTQIGEATNNNGVFKISAKRLYNDLIISAVGYQTKVITIEDNNKSYTILLSEQANNLMEVTVSTGKNDWKKWGSFFSGLLLGNDPRYKLYCKILNPEDIKFFYNENEHYLEAIASKPILIRNSIMDCELHVDLREFGYSFDNDNITYSTFSYYEKFNNNPNKKKKMAFAVNYLGSQMHFFRSLYAKTLETENFQVYRYTSVKNVEKQNVLKTVQQYKASKMAAGITLSKLADNPDSARYYERVLRQQDVLKWDTTRVDYKKYLTFDPVANKMYFKFSDTLMVVYKRDEKVLEKLAQSSLAYKFGQTSVFMLKTLISLNNKEGVVIDPAGYVTSSDLVMTGNMGNRRLAEQLPYDFVYSP</sequence>
<dbReference type="Pfam" id="PF13715">
    <property type="entry name" value="CarbopepD_reg_2"/>
    <property type="match status" value="1"/>
</dbReference>
<reference evidence="3" key="1">
    <citation type="submission" date="2016-10" db="EMBL/GenBank/DDBJ databases">
        <authorList>
            <person name="Varghese N."/>
            <person name="Submissions S."/>
        </authorList>
    </citation>
    <scope>NUCLEOTIDE SEQUENCE [LARGE SCALE GENOMIC DNA]</scope>
    <source>
        <strain evidence="3">DSM 18609</strain>
    </source>
</reference>
<gene>
    <name evidence="2" type="ORF">SAMN04488024_10376</name>
</gene>
<proteinExistence type="predicted"/>
<keyword evidence="3" id="KW-1185">Reference proteome</keyword>
<dbReference type="Gene3D" id="2.60.40.1120">
    <property type="entry name" value="Carboxypeptidase-like, regulatory domain"/>
    <property type="match status" value="1"/>
</dbReference>
<evidence type="ECO:0000256" key="1">
    <source>
        <dbReference type="SAM" id="SignalP"/>
    </source>
</evidence>
<organism evidence="2 3">
    <name type="scientific">Pedobacter soli</name>
    <dbReference type="NCBI Taxonomy" id="390242"/>
    <lineage>
        <taxon>Bacteria</taxon>
        <taxon>Pseudomonadati</taxon>
        <taxon>Bacteroidota</taxon>
        <taxon>Sphingobacteriia</taxon>
        <taxon>Sphingobacteriales</taxon>
        <taxon>Sphingobacteriaceae</taxon>
        <taxon>Pedobacter</taxon>
    </lineage>
</organism>
<evidence type="ECO:0000313" key="2">
    <source>
        <dbReference type="EMBL" id="SDC80560.1"/>
    </source>
</evidence>
<dbReference type="SUPFAM" id="SSF49464">
    <property type="entry name" value="Carboxypeptidase regulatory domain-like"/>
    <property type="match status" value="1"/>
</dbReference>
<dbReference type="EMBL" id="FMZH01000003">
    <property type="protein sequence ID" value="SDC80560.1"/>
    <property type="molecule type" value="Genomic_DNA"/>
</dbReference>
<feature type="signal peptide" evidence="1">
    <location>
        <begin position="1"/>
        <end position="26"/>
    </location>
</feature>
<dbReference type="InterPro" id="IPR008969">
    <property type="entry name" value="CarboxyPept-like_regulatory"/>
</dbReference>
<evidence type="ECO:0000313" key="3">
    <source>
        <dbReference type="Proteomes" id="UP000199455"/>
    </source>
</evidence>
<accession>A0A1G6PK07</accession>
<name>A0A1G6PK07_9SPHI</name>
<protein>
    <submittedName>
        <fullName evidence="2">CarboxypepD_reg-like domain-containing protein</fullName>
    </submittedName>
</protein>
<dbReference type="AlphaFoldDB" id="A0A1G6PK07"/>
<keyword evidence="1" id="KW-0732">Signal</keyword>
<dbReference type="Proteomes" id="UP000199455">
    <property type="component" value="Unassembled WGS sequence"/>
</dbReference>
<feature type="chain" id="PRO_5011432000" evidence="1">
    <location>
        <begin position="27"/>
        <end position="410"/>
    </location>
</feature>
<dbReference type="RefSeq" id="WP_090766786.1">
    <property type="nucleotide sequence ID" value="NZ_FMZH01000003.1"/>
</dbReference>
<dbReference type="STRING" id="390242.SAMN04488024_10376"/>